<keyword evidence="2" id="KW-0732">Signal</keyword>
<dbReference type="RefSeq" id="WP_280882632.1">
    <property type="nucleotide sequence ID" value="NZ_JARXVH010000028.1"/>
</dbReference>
<evidence type="ECO:0000313" key="5">
    <source>
        <dbReference type="Proteomes" id="UP001160499"/>
    </source>
</evidence>
<feature type="domain" description="SGNH hydrolase-type esterase" evidence="3">
    <location>
        <begin position="46"/>
        <end position="298"/>
    </location>
</feature>
<comment type="caution">
    <text evidence="4">The sequence shown here is derived from an EMBL/GenBank/DDBJ whole genome shotgun (WGS) entry which is preliminary data.</text>
</comment>
<feature type="signal peptide" evidence="2">
    <location>
        <begin position="1"/>
        <end position="25"/>
    </location>
</feature>
<reference evidence="4 5" key="1">
    <citation type="submission" date="2023-04" db="EMBL/GenBank/DDBJ databases">
        <title>Forest soil microbial communities from Buena Vista Peninsula, Colon Province, Panama.</title>
        <authorList>
            <person name="Bouskill N."/>
        </authorList>
    </citation>
    <scope>NUCLEOTIDE SEQUENCE [LARGE SCALE GENOMIC DNA]</scope>
    <source>
        <strain evidence="4 5">GGS1</strain>
    </source>
</reference>
<evidence type="ECO:0000313" key="4">
    <source>
        <dbReference type="EMBL" id="MDH6221948.1"/>
    </source>
</evidence>
<feature type="region of interest" description="Disordered" evidence="1">
    <location>
        <begin position="29"/>
        <end position="70"/>
    </location>
</feature>
<dbReference type="PANTHER" id="PTHR37981:SF1">
    <property type="entry name" value="SGNH HYDROLASE-TYPE ESTERASE DOMAIN-CONTAINING PROTEIN"/>
    <property type="match status" value="1"/>
</dbReference>
<dbReference type="Proteomes" id="UP001160499">
    <property type="component" value="Unassembled WGS sequence"/>
</dbReference>
<dbReference type="SUPFAM" id="SSF52266">
    <property type="entry name" value="SGNH hydrolase"/>
    <property type="match status" value="1"/>
</dbReference>
<evidence type="ECO:0000256" key="1">
    <source>
        <dbReference type="SAM" id="MobiDB-lite"/>
    </source>
</evidence>
<accession>A0ABT6M056</accession>
<name>A0ABT6M056_9ACTN</name>
<evidence type="ECO:0000259" key="3">
    <source>
        <dbReference type="Pfam" id="PF13472"/>
    </source>
</evidence>
<dbReference type="PANTHER" id="PTHR37981">
    <property type="entry name" value="LIPASE 2"/>
    <property type="match status" value="1"/>
</dbReference>
<keyword evidence="5" id="KW-1185">Reference proteome</keyword>
<protein>
    <submittedName>
        <fullName evidence="4">Lysophospholipase L1-like esterase</fullName>
    </submittedName>
</protein>
<dbReference type="Pfam" id="PF13472">
    <property type="entry name" value="Lipase_GDSL_2"/>
    <property type="match status" value="1"/>
</dbReference>
<dbReference type="EMBL" id="JARXVH010000028">
    <property type="protein sequence ID" value="MDH6221948.1"/>
    <property type="molecule type" value="Genomic_DNA"/>
</dbReference>
<gene>
    <name evidence="4" type="ORF">M2283_009295</name>
</gene>
<dbReference type="InterPro" id="IPR013830">
    <property type="entry name" value="SGNH_hydro"/>
</dbReference>
<evidence type="ECO:0000256" key="2">
    <source>
        <dbReference type="SAM" id="SignalP"/>
    </source>
</evidence>
<dbReference type="Gene3D" id="3.40.50.1110">
    <property type="entry name" value="SGNH hydrolase"/>
    <property type="match status" value="1"/>
</dbReference>
<dbReference type="CDD" id="cd01823">
    <property type="entry name" value="SEST_like"/>
    <property type="match status" value="1"/>
</dbReference>
<organism evidence="4 5">
    <name type="scientific">Streptomyces pseudovenezuelae</name>
    <dbReference type="NCBI Taxonomy" id="67350"/>
    <lineage>
        <taxon>Bacteria</taxon>
        <taxon>Bacillati</taxon>
        <taxon>Actinomycetota</taxon>
        <taxon>Actinomycetes</taxon>
        <taxon>Kitasatosporales</taxon>
        <taxon>Streptomycetaceae</taxon>
        <taxon>Streptomyces</taxon>
        <taxon>Streptomyces aurantiacus group</taxon>
    </lineage>
</organism>
<dbReference type="InterPro" id="IPR037460">
    <property type="entry name" value="SEST-like"/>
</dbReference>
<sequence length="311" mass="32295">MGPYARTGLAAIVSCGVLLTAVLVARPDDDAENSGSEHPQPGPYVALGDSYTSGPKIPRQSGTPAGCDRSDHNYPAVVARQLGVTAADFRDVSCSGATITDLTAPQKTSNGTNPAQFSALSKRTRLVTLGIGGNDIGFGSTVTKCVTMGAMYRAIGSGRLFSDNAPCKKQYADGGTDEVAQKIQATGRKLSAALAEIERRAPKARVYVVGYPAILPAEAKGCGRELPLAPGDATYLYDKGKQLNTMLRGQSEAAGATYVDTYSPSVGHDACSAQKTRWIEPLQPSSPAAAVHPNAHGEKGMANAVLRAIGD</sequence>
<dbReference type="InterPro" id="IPR036514">
    <property type="entry name" value="SGNH_hydro_sf"/>
</dbReference>
<feature type="chain" id="PRO_5046312522" evidence="2">
    <location>
        <begin position="26"/>
        <end position="311"/>
    </location>
</feature>
<proteinExistence type="predicted"/>